<dbReference type="VEuPathDB" id="TriTrypDB:TM35_000074800"/>
<dbReference type="GeneID" id="39983706"/>
<sequence>MQQRVLIVTPVALFEVVDGKTVERGNCACAIVGLPSDRPKYSLVCYNERRETLCVGSLSSNNEQSIQFELQVSMYASFRDNMGKRWSFMFLKDSHIDSFLAALGIACYALSGQPANTTVISDFAPSTGELRLGLEHRVKVRYSAFAVRKNDSLLQLGELLETNGDRPYSFQPVQSFMSLHTESKGFESSVLGMMEDSRRTVVVPATLPRSGKHLYGNDCVAFVVQVVRIIHVDAPITDSSRVPTVFAEDDNNKINNNALILASQEALTSASHKMDSNGTKIVVLHSEGRESAVSGTDKFLNPMFGGEGSGIPTEHMTLIQKLGAQVNNATTSARDIRDVAIGVAGEWKQSVSRPTPSSLTDAALEASVKELIAEKQRVVEEIGRRDELLRAVDARNRELQKRLDAAALVSQQLLDERSDAARTASEARLAGDRQLLRLQEALRAAAAERDDIARHLQTVKKLLAAADDEMRAVRTNADARRLQADAIAHRNAEVREALAAARQRRTALGAKADALRDAIAAATEEAHVRAAQLNDLRRTAEAQRTQHAQLMEDERQRRGFEQHQLRDEIVVELQGREDAFRADRARVAEENFARGRAAGREIGRQEAQVDVAAQLDELRLDVQRALTELDACKTDLRRVTENAMTHNRILGTKVASLKKDMYEETRKRVRLEFQLGNTRTKVRCAQDSIMVAFTDAVRRLRMPVKPEDLLKLLDALKERRKLDFSFEEKTLAEETQAVRLRRIGWIEEEMLSLYSNSMESLYRAWVEPLMAEHQATVQIVRDLWLNRDGAAHYELNVAETRERFEIVQQMEKFFESLSNFFKNQMDQRCKLLSEAEAGFTALLEEYTELMAQLTLWSQAELQAREQLRNECIAALAAVEAEEADDFRRLMKEAFADVNAADQDAIMESEEGARATIDADQLAEYTGLLFDYNAGMTALERAAAVAAAVVKQQGDLMNLCLESRENIIAEEQDSFKVITNEYISERPVVAPPVDTKEEKEEIDRNTLNIPSLSVKKTATPVSADIASSSSSPEQQDKQPQQQEEKDKEKKQEQSEQIVSLRSNNGNDNTSEDSSDVIGPIQPVKAPPPRPKPSTKKSNLFESSSESEEDTKPVALVRKNISTRPLPPPKSKLFDSTDSDS</sequence>
<proteinExistence type="predicted"/>
<feature type="compositionally biased region" description="Polar residues" evidence="2">
    <location>
        <begin position="1056"/>
        <end position="1067"/>
    </location>
</feature>
<comment type="caution">
    <text evidence="3">The sequence shown here is derived from an EMBL/GenBank/DDBJ whole genome shotgun (WGS) entry which is preliminary data.</text>
</comment>
<gene>
    <name evidence="3" type="ORF">TM35_000074800</name>
</gene>
<feature type="compositionally biased region" description="Basic and acidic residues" evidence="2">
    <location>
        <begin position="993"/>
        <end position="1003"/>
    </location>
</feature>
<dbReference type="PANTHER" id="PTHR44927:SF1">
    <property type="entry name" value="FK506-BINDING PROTEIN 15"/>
    <property type="match status" value="1"/>
</dbReference>
<dbReference type="EMBL" id="NBCO01000007">
    <property type="protein sequence ID" value="ORC91056.1"/>
    <property type="molecule type" value="Genomic_DNA"/>
</dbReference>
<reference evidence="3 4" key="1">
    <citation type="submission" date="2017-03" db="EMBL/GenBank/DDBJ databases">
        <title>An alternative strategy for trypanosome survival in the mammalian bloodstream revealed through genome and transcriptome analysis of the ubiquitous bovine parasite Trypanosoma (Megatrypanum) theileri.</title>
        <authorList>
            <person name="Kelly S."/>
            <person name="Ivens A."/>
            <person name="Mott A."/>
            <person name="O'Neill E."/>
            <person name="Emms D."/>
            <person name="Macleod O."/>
            <person name="Voorheis P."/>
            <person name="Matthews J."/>
            <person name="Matthews K."/>
            <person name="Carrington M."/>
        </authorList>
    </citation>
    <scope>NUCLEOTIDE SEQUENCE [LARGE SCALE GENOMIC DNA]</scope>
    <source>
        <strain evidence="3">Edinburgh</strain>
    </source>
</reference>
<feature type="region of interest" description="Disordered" evidence="2">
    <location>
        <begin position="988"/>
        <end position="1139"/>
    </location>
</feature>
<dbReference type="STRING" id="67003.A0A1X0P287"/>
<feature type="compositionally biased region" description="Polar residues" evidence="2">
    <location>
        <begin position="1004"/>
        <end position="1019"/>
    </location>
</feature>
<feature type="compositionally biased region" description="Basic and acidic residues" evidence="2">
    <location>
        <begin position="1041"/>
        <end position="1052"/>
    </location>
</feature>
<organism evidence="3 4">
    <name type="scientific">Trypanosoma theileri</name>
    <dbReference type="NCBI Taxonomy" id="67003"/>
    <lineage>
        <taxon>Eukaryota</taxon>
        <taxon>Discoba</taxon>
        <taxon>Euglenozoa</taxon>
        <taxon>Kinetoplastea</taxon>
        <taxon>Metakinetoplastina</taxon>
        <taxon>Trypanosomatida</taxon>
        <taxon>Trypanosomatidae</taxon>
        <taxon>Trypanosoma</taxon>
    </lineage>
</organism>
<dbReference type="Proteomes" id="UP000192257">
    <property type="component" value="Unassembled WGS sequence"/>
</dbReference>
<dbReference type="RefSeq" id="XP_028885122.1">
    <property type="nucleotide sequence ID" value="XM_029023926.1"/>
</dbReference>
<evidence type="ECO:0000256" key="2">
    <source>
        <dbReference type="SAM" id="MobiDB-lite"/>
    </source>
</evidence>
<name>A0A1X0P287_9TRYP</name>
<evidence type="ECO:0000256" key="1">
    <source>
        <dbReference type="SAM" id="Coils"/>
    </source>
</evidence>
<evidence type="ECO:0000313" key="3">
    <source>
        <dbReference type="EMBL" id="ORC91056.1"/>
    </source>
</evidence>
<dbReference type="PANTHER" id="PTHR44927">
    <property type="entry name" value="FK506-BINDING PROTEIN 15"/>
    <property type="match status" value="1"/>
</dbReference>
<accession>A0A1X0P287</accession>
<dbReference type="OrthoDB" id="273356at2759"/>
<protein>
    <submittedName>
        <fullName evidence="3">Uncharacterized protein</fullName>
    </submittedName>
</protein>
<feature type="compositionally biased region" description="Low complexity" evidence="2">
    <location>
        <begin position="1026"/>
        <end position="1040"/>
    </location>
</feature>
<evidence type="ECO:0000313" key="4">
    <source>
        <dbReference type="Proteomes" id="UP000192257"/>
    </source>
</evidence>
<keyword evidence="4" id="KW-1185">Reference proteome</keyword>
<dbReference type="AlphaFoldDB" id="A0A1X0P287"/>
<feature type="coiled-coil region" evidence="1">
    <location>
        <begin position="615"/>
        <end position="642"/>
    </location>
</feature>
<keyword evidence="1" id="KW-0175">Coiled coil</keyword>